<sequence length="166" mass="18902">MSKRTLKILENCTLFSKNAGEAEGASRSKLTSTSGFPPDLDYTVSTNIIPLRPLTHSKWVFSNKEEFFGEQSSKELTTLKEIPLETHCGLEEIEHVPESDDDSLQDPDYTSSEILDRGEYPLTAEFKIENEIGNVDDNIDNEMLQDKNENTPGKYRTRKRIRNNKS</sequence>
<feature type="region of interest" description="Disordered" evidence="1">
    <location>
        <begin position="139"/>
        <end position="166"/>
    </location>
</feature>
<feature type="compositionally biased region" description="Basic residues" evidence="1">
    <location>
        <begin position="155"/>
        <end position="166"/>
    </location>
</feature>
<gene>
    <name evidence="2" type="ORF">DIABBA_LOCUS11945</name>
</gene>
<proteinExistence type="predicted"/>
<name>A0A9N9T5L8_DIABA</name>
<accession>A0A9N9T5L8</accession>
<dbReference type="OrthoDB" id="6809330at2759"/>
<evidence type="ECO:0000256" key="1">
    <source>
        <dbReference type="SAM" id="MobiDB-lite"/>
    </source>
</evidence>
<reference evidence="2" key="1">
    <citation type="submission" date="2022-01" db="EMBL/GenBank/DDBJ databases">
        <authorList>
            <person name="King R."/>
        </authorList>
    </citation>
    <scope>NUCLEOTIDE SEQUENCE</scope>
</reference>
<organism evidence="2 3">
    <name type="scientific">Diabrotica balteata</name>
    <name type="common">Banded cucumber beetle</name>
    <dbReference type="NCBI Taxonomy" id="107213"/>
    <lineage>
        <taxon>Eukaryota</taxon>
        <taxon>Metazoa</taxon>
        <taxon>Ecdysozoa</taxon>
        <taxon>Arthropoda</taxon>
        <taxon>Hexapoda</taxon>
        <taxon>Insecta</taxon>
        <taxon>Pterygota</taxon>
        <taxon>Neoptera</taxon>
        <taxon>Endopterygota</taxon>
        <taxon>Coleoptera</taxon>
        <taxon>Polyphaga</taxon>
        <taxon>Cucujiformia</taxon>
        <taxon>Chrysomeloidea</taxon>
        <taxon>Chrysomelidae</taxon>
        <taxon>Galerucinae</taxon>
        <taxon>Diabroticina</taxon>
        <taxon>Diabroticites</taxon>
        <taxon>Diabrotica</taxon>
    </lineage>
</organism>
<evidence type="ECO:0000313" key="2">
    <source>
        <dbReference type="EMBL" id="CAG9839148.1"/>
    </source>
</evidence>
<keyword evidence="3" id="KW-1185">Reference proteome</keyword>
<protein>
    <submittedName>
        <fullName evidence="2">Uncharacterized protein</fullName>
    </submittedName>
</protein>
<dbReference type="Proteomes" id="UP001153709">
    <property type="component" value="Chromosome 8"/>
</dbReference>
<evidence type="ECO:0000313" key="3">
    <source>
        <dbReference type="Proteomes" id="UP001153709"/>
    </source>
</evidence>
<dbReference type="AlphaFoldDB" id="A0A9N9T5L8"/>
<dbReference type="EMBL" id="OU898283">
    <property type="protein sequence ID" value="CAG9839148.1"/>
    <property type="molecule type" value="Genomic_DNA"/>
</dbReference>